<feature type="domain" description="E3 ubiquitin-protein ligase listerin N-terminal" evidence="2">
    <location>
        <begin position="59"/>
        <end position="371"/>
    </location>
</feature>
<sequence length="1651" mass="183130">MSKKAFKSQASSSRAFTSNPLTGTGSNFGFGASTASSFAQGPGSVLSYVYEPPDLSSISDPAVGVSFKNLQKKDSTTKYKALEDLNAHVAAQKNDKAALEDPFLEAWTKLFPRTAIDNSNRVRQSAYSLHGQIVTLCGKRFIKYMPSIVGAWLAGSFDRDRQASRAAKESFESTFPTEDKRTGVWKAFQEPILDYCLAAIQNETVQSLSDERTCSPDDAEAKYMRAISGALLTVTGLLDTLPETELHKHTEAYEQCLRSDAAWKLASSKDGVLRKAIYHLMVSSTEKLRDWVDIPKFGSILIRQLSADQSGSAYEFVNALVCFTKLEPQIWTTLYDGSGKETSATRLNSFLSKGSYGIATQYYKELSILLDLVPTEILLSESTDSAKLPLKLLSSLRDGITSNGVGRRNVGLQILEGWQCFLKVADRVLANLEDPEISQAVIDDGILTIVLHYVDPGLVECGRNWPDQQETASKACSIAMRYSPESTMKSMNSISKSLIQNMQISLPEQSKDFTKSQESVIVSFTRWYDLQSDILHENPKLLETFISTALSELQSAIELLKARNSKPCGAAKVLELIVTKLPETSLQQPQLLEILRTFVKDMIPQSMQSPSAQAYLALLDAIGSTDEKAAILDSAVTHLLATPSSVPRSTAMKLLIEAYWPPISQTSDKLVQTILDDLDLAMTGEASAWQLPFAVFDSPRAPKDLSNQILNRMLEGLSIESQMGPTIRGFNELINRDMRVLQTFVNSPKGQDLLSKLLYLSQFHDESIRSLAIIMRDTITTMISGGQGNPIVSIIRDNVLVANQSALPISTLWMQTETLLKRLTYNQMAATVRSLLPDISLWQEGLQPFLDQKINPVLTFMDPIGDAMYLITPPAHPPTVNTPSYDEEGYSSPLRAAMFVTKLLTMVNGAFVDAELAAPLCNLLMLVKLLISDSVGLACNMPIYDAHMEHDESTIIEILSNLQSILASWMADAVQSNNSVLLSSLKDLLHNAQGTDSSSFYHARAYVAFVRQFEESPNFPNELIPDQSVFTRLRKNPQLFTDLAILTSDQQAKGIVKLFNEIISDFSLSKTVEHHDNLRQLVTLNILLRNSDLEVDVVPKQRLVYFVKSCVSFLNDDPTAALRVEILRALEKTVPALVDIYDDFWESIIQQAIIAMNNNGLSQLTTVHASLRLFAVLKRMLRGEPNEDLQEAWTKLEPDINQSYLDFLQAQAHTSSASQASRIVYELLYRQLLSSSSMAGLVAVDLYPVLASQSTILQRIAYQILEKTIDKAQEQVSLDAALTVDFVPKLPPELLALIQESPEEDEYEDLKARSELPSSLSQYLFAWKLVFQHWNHASYKVRAAYVASLKDSARIDGLLSLTFITLIEHYGGKGKAGFDPSRIPSITTYNIGNAEIPETEFIWLICNIYYNLLLHAPHLAKSWYTNSCPRALKSSVENWTSKYISPLVISAELGTVSEWKPPTEDSNSELTIKVYPKASEVTASLPLDETSVSIKVHLPASYPLVPIILSTVQRMGIDEKKWQAFLNVSLIVMNFSSTSQGLGATIDGISTWRNNILGALKGHNECAICYSVVAEDGKVFGPKALDWQRKISKESNNSGIMQRLRSVWGDEHSQYSVNDNGTSDTLIELCQPGLIRKSHSRSNSFISGKDP</sequence>
<dbReference type="GO" id="GO:0016567">
    <property type="term" value="P:protein ubiquitination"/>
    <property type="evidence" value="ECO:0007669"/>
    <property type="project" value="UniProtKB-UniPathway"/>
</dbReference>
<dbReference type="GO" id="GO:1990112">
    <property type="term" value="C:RQC complex"/>
    <property type="evidence" value="ECO:0007669"/>
    <property type="project" value="UniProtKB-UniRule"/>
</dbReference>
<evidence type="ECO:0000313" key="5">
    <source>
        <dbReference type="EMBL" id="CAF9926223.1"/>
    </source>
</evidence>
<keyword evidence="1" id="KW-0862">Zinc</keyword>
<dbReference type="GO" id="GO:0005829">
    <property type="term" value="C:cytosol"/>
    <property type="evidence" value="ECO:0007669"/>
    <property type="project" value="UniProtKB-UniRule"/>
</dbReference>
<keyword evidence="1" id="KW-0808">Transferase</keyword>
<keyword evidence="1" id="KW-0833">Ubl conjugation pathway</keyword>
<dbReference type="Gene3D" id="1.25.10.10">
    <property type="entry name" value="Leucine-rich Repeat Variant"/>
    <property type="match status" value="1"/>
</dbReference>
<dbReference type="Proteomes" id="UP000664169">
    <property type="component" value="Unassembled WGS sequence"/>
</dbReference>
<dbReference type="InterPro" id="IPR011989">
    <property type="entry name" value="ARM-like"/>
</dbReference>
<dbReference type="InterPro" id="IPR016024">
    <property type="entry name" value="ARM-type_fold"/>
</dbReference>
<dbReference type="Pfam" id="PF22999">
    <property type="entry name" value="LTN1_E3_ligase_6th"/>
    <property type="match status" value="1"/>
</dbReference>
<evidence type="ECO:0000259" key="2">
    <source>
        <dbReference type="Pfam" id="PF22958"/>
    </source>
</evidence>
<dbReference type="SUPFAM" id="SSF48371">
    <property type="entry name" value="ARM repeat"/>
    <property type="match status" value="1"/>
</dbReference>
<gene>
    <name evidence="5" type="ORF">GOMPHAMPRED_004078</name>
</gene>
<feature type="domain" description="E3 ubiquitin-protein ligase listerin ubiquitin conjugating" evidence="4">
    <location>
        <begin position="1470"/>
        <end position="1556"/>
    </location>
</feature>
<dbReference type="InterPro" id="IPR039795">
    <property type="entry name" value="LTN1/Rkr1"/>
</dbReference>
<accession>A0A8H3FKH1</accession>
<dbReference type="GO" id="GO:0072344">
    <property type="term" value="P:rescue of stalled ribosome"/>
    <property type="evidence" value="ECO:0007669"/>
    <property type="project" value="UniProtKB-UniRule"/>
</dbReference>
<dbReference type="EC" id="2.3.2.27" evidence="1"/>
<comment type="catalytic activity">
    <reaction evidence="1">
        <text>S-ubiquitinyl-[E2 ubiquitin-conjugating enzyme]-L-cysteine + [acceptor protein]-L-lysine = [E2 ubiquitin-conjugating enzyme]-L-cysteine + N(6)-ubiquitinyl-[acceptor protein]-L-lysine.</text>
        <dbReference type="EC" id="2.3.2.27"/>
    </reaction>
</comment>
<dbReference type="EMBL" id="CAJPDQ010000025">
    <property type="protein sequence ID" value="CAF9926223.1"/>
    <property type="molecule type" value="Genomic_DNA"/>
</dbReference>
<dbReference type="Pfam" id="PF23009">
    <property type="entry name" value="UBC_like"/>
    <property type="match status" value="1"/>
</dbReference>
<comment type="pathway">
    <text evidence="1">Protein modification; protein ubiquitination.</text>
</comment>
<name>A0A8H3FKH1_9LECA</name>
<evidence type="ECO:0000259" key="4">
    <source>
        <dbReference type="Pfam" id="PF23009"/>
    </source>
</evidence>
<dbReference type="PANTHER" id="PTHR12389:SF0">
    <property type="entry name" value="E3 UBIQUITIN-PROTEIN LIGASE LISTERIN"/>
    <property type="match status" value="1"/>
</dbReference>
<keyword evidence="1" id="KW-0479">Metal-binding</keyword>
<dbReference type="OrthoDB" id="6108at2759"/>
<dbReference type="InterPro" id="IPR054478">
    <property type="entry name" value="LTN1_UBC"/>
</dbReference>
<proteinExistence type="inferred from homology"/>
<dbReference type="GO" id="GO:0043023">
    <property type="term" value="F:ribosomal large subunit binding"/>
    <property type="evidence" value="ECO:0007669"/>
    <property type="project" value="TreeGrafter"/>
</dbReference>
<dbReference type="PANTHER" id="PTHR12389">
    <property type="entry name" value="ZINC FINGER PROTEIN 294"/>
    <property type="match status" value="1"/>
</dbReference>
<dbReference type="GO" id="GO:0061630">
    <property type="term" value="F:ubiquitin protein ligase activity"/>
    <property type="evidence" value="ECO:0007669"/>
    <property type="project" value="UniProtKB-UniRule"/>
</dbReference>
<organism evidence="5 6">
    <name type="scientific">Gomphillus americanus</name>
    <dbReference type="NCBI Taxonomy" id="1940652"/>
    <lineage>
        <taxon>Eukaryota</taxon>
        <taxon>Fungi</taxon>
        <taxon>Dikarya</taxon>
        <taxon>Ascomycota</taxon>
        <taxon>Pezizomycotina</taxon>
        <taxon>Lecanoromycetes</taxon>
        <taxon>OSLEUM clade</taxon>
        <taxon>Ostropomycetidae</taxon>
        <taxon>Ostropales</taxon>
        <taxon>Graphidaceae</taxon>
        <taxon>Gomphilloideae</taxon>
        <taxon>Gomphillus</taxon>
    </lineage>
</organism>
<comment type="subunit">
    <text evidence="1">Component of the ribosome quality control complex (RQC).</text>
</comment>
<evidence type="ECO:0000313" key="6">
    <source>
        <dbReference type="Proteomes" id="UP000664169"/>
    </source>
</evidence>
<feature type="domain" description="E3 ubiquitin-protein ligase listerin HEAT repeat region" evidence="3">
    <location>
        <begin position="1245"/>
        <end position="1456"/>
    </location>
</feature>
<reference evidence="5" key="1">
    <citation type="submission" date="2021-03" db="EMBL/GenBank/DDBJ databases">
        <authorList>
            <person name="Tagirdzhanova G."/>
        </authorList>
    </citation>
    <scope>NUCLEOTIDE SEQUENCE</scope>
</reference>
<keyword evidence="6" id="KW-1185">Reference proteome</keyword>
<dbReference type="InterPro" id="IPR054477">
    <property type="entry name" value="LTN1_E3_ligase_6th"/>
</dbReference>
<evidence type="ECO:0000256" key="1">
    <source>
        <dbReference type="RuleBase" id="RU367090"/>
    </source>
</evidence>
<comment type="function">
    <text evidence="1">E3 ubiquitin-protein ligase. Component of the ribosome quality control complex (RQC), a ribosome-associated complex that mediates ubiquitination and extraction of incompletely synthesized nascent chains for proteasomal degradation.</text>
</comment>
<dbReference type="InterPro" id="IPR054476">
    <property type="entry name" value="Ltn1_N"/>
</dbReference>
<dbReference type="GO" id="GO:0008270">
    <property type="term" value="F:zinc ion binding"/>
    <property type="evidence" value="ECO:0007669"/>
    <property type="project" value="UniProtKB-KW"/>
</dbReference>
<comment type="caution">
    <text evidence="5">The sequence shown here is derived from an EMBL/GenBank/DDBJ whole genome shotgun (WGS) entry which is preliminary data.</text>
</comment>
<dbReference type="GO" id="GO:1990116">
    <property type="term" value="P:ribosome-associated ubiquitin-dependent protein catabolic process"/>
    <property type="evidence" value="ECO:0007669"/>
    <property type="project" value="UniProtKB-UniRule"/>
</dbReference>
<keyword evidence="1" id="KW-0863">Zinc-finger</keyword>
<evidence type="ECO:0000259" key="3">
    <source>
        <dbReference type="Pfam" id="PF22999"/>
    </source>
</evidence>
<protein>
    <recommendedName>
        <fullName evidence="1">E3 ubiquitin-protein ligase listerin</fullName>
        <ecNumber evidence="1">2.3.2.27</ecNumber>
    </recommendedName>
    <alternativeName>
        <fullName evidence="1">RING-type E3 ubiquitin transferase listerin</fullName>
    </alternativeName>
</protein>
<dbReference type="Pfam" id="PF22958">
    <property type="entry name" value="Ltn1_1st"/>
    <property type="match status" value="1"/>
</dbReference>
<dbReference type="UniPathway" id="UPA00143"/>
<comment type="similarity">
    <text evidence="1">Belongs to the LTN1 family.</text>
</comment>